<dbReference type="GO" id="GO:0008242">
    <property type="term" value="F:omega peptidase activity"/>
    <property type="evidence" value="ECO:0007669"/>
    <property type="project" value="UniProtKB-EC"/>
</dbReference>
<dbReference type="InterPro" id="IPR002470">
    <property type="entry name" value="Peptidase_S9A"/>
</dbReference>
<comment type="subcellular location">
    <subcellularLocation>
        <location evidence="2">Cytoplasm</location>
    </subcellularLocation>
</comment>
<comment type="similarity">
    <text evidence="4">Belongs to the peptidase S9C family.</text>
</comment>
<dbReference type="EMBL" id="GDRN01070513">
    <property type="protein sequence ID" value="JAI63869.1"/>
    <property type="molecule type" value="Transcribed_RNA"/>
</dbReference>
<dbReference type="PRINTS" id="PR00862">
    <property type="entry name" value="PROLIGOPTASE"/>
</dbReference>
<dbReference type="GO" id="GO:0004252">
    <property type="term" value="F:serine-type endopeptidase activity"/>
    <property type="evidence" value="ECO:0007669"/>
    <property type="project" value="UniProtKB-UniRule"/>
</dbReference>
<keyword evidence="7 8" id="KW-0378">Hydrolase</keyword>
<dbReference type="InterPro" id="IPR029058">
    <property type="entry name" value="AB_hydrolase_fold"/>
</dbReference>
<evidence type="ECO:0000256" key="2">
    <source>
        <dbReference type="ARBA" id="ARBA00004496"/>
    </source>
</evidence>
<evidence type="ECO:0000256" key="5">
    <source>
        <dbReference type="ARBA" id="ARBA00011881"/>
    </source>
</evidence>
<proteinExistence type="inferred from homology"/>
<comment type="similarity">
    <text evidence="3 8">Belongs to the peptidase S9A family.</text>
</comment>
<evidence type="ECO:0000256" key="7">
    <source>
        <dbReference type="ARBA" id="ARBA00022801"/>
    </source>
</evidence>
<dbReference type="GO" id="GO:0006508">
    <property type="term" value="P:proteolysis"/>
    <property type="evidence" value="ECO:0007669"/>
    <property type="project" value="UniProtKB-KW"/>
</dbReference>
<dbReference type="AlphaFoldDB" id="A0A0P4WC39"/>
<reference evidence="11" key="1">
    <citation type="submission" date="2015-09" db="EMBL/GenBank/DDBJ databases">
        <title>Scylla olivacea transcriptome.</title>
        <authorList>
            <person name="Ikhwanuddin M."/>
        </authorList>
    </citation>
    <scope>NUCLEOTIDE SEQUENCE</scope>
</reference>
<dbReference type="PANTHER" id="PTHR42776:SF4">
    <property type="entry name" value="ACYLAMINO-ACID-RELEASING ENZYME"/>
    <property type="match status" value="1"/>
</dbReference>
<feature type="domain" description="Peptidase S9 prolyl oligopeptidase catalytic" evidence="9">
    <location>
        <begin position="516"/>
        <end position="728"/>
    </location>
</feature>
<name>A0A0P4WC39_SCYOL</name>
<dbReference type="PANTHER" id="PTHR42776">
    <property type="entry name" value="SERINE PEPTIDASE S9 FAMILY MEMBER"/>
    <property type="match status" value="1"/>
</dbReference>
<dbReference type="Pfam" id="PF00326">
    <property type="entry name" value="Peptidase_S9"/>
    <property type="match status" value="1"/>
</dbReference>
<dbReference type="InterPro" id="IPR045550">
    <property type="entry name" value="AARE_N"/>
</dbReference>
<dbReference type="Pfam" id="PF19283">
    <property type="entry name" value="APEH_N"/>
    <property type="match status" value="1"/>
</dbReference>
<dbReference type="SUPFAM" id="SSF53474">
    <property type="entry name" value="alpha/beta-Hydrolases"/>
    <property type="match status" value="1"/>
</dbReference>
<dbReference type="InterPro" id="IPR011042">
    <property type="entry name" value="6-blade_b-propeller_TolB-like"/>
</dbReference>
<dbReference type="SUPFAM" id="SSF50960">
    <property type="entry name" value="TolB, C-terminal domain"/>
    <property type="match status" value="1"/>
</dbReference>
<sequence>MVSLSGLRGQTTHIFPALSKSYYSKMVDNLKKVLESVAAISTVKQATITSIRENSSGKKDVGVEIQWSCFNLAGSEYTHNLSNYIVQDGRIMSYHPAPLSKNVLLRQTSNSGRMTACVMTSDKDKEKEHMMVIKTDGFMITIDLKEIDKHGKVYADEEFSCLEWSPDETTLVYVAEKKQPKPTSFFASFKEGSEDGRGQEFLYRNDWGEQMKGKHQGVVCFLNVNTKELRCHELPDNLCPAQMVWTADGTGVFGVAFESQPFRLGLVYCHNRMSKLFHMDMNGTFTVISEGCSNVRTPRVSPDGKKIAFLRSKVGGPHAKCSQLCLLSWPSKQERIVVDVVEREKRIHDDHLFFGIYTFSGLPRRCWLKDSERLVISTVSHSDIVSCVIHTTDGTIVEMPHVGSHAVTDVFDDYLLVNFSTLAHPNQILLGCVPSKGQEDCIKMNQVTPTREIPNVSSLEYSVWEFVNDTPHPNPKYSDISISLLYYGPVSNTKGASKRPLICWPHGGPHSSSINSYSMAATFFVALGYSVVFVNYRGSIGFGQDGVDSLPGNCGLTDVDDVHKATLNCLKRFSEVLDESKVFLVGGSHGGFLVTHLAAQYPDFYKAVAARNAVTDISAMPAVSDIPDWSFVESGFTYEHDKIPDGATLSRMLEISPISRIDSIKAPILLLVGKNDARVPPSQSLYFHRLLLARGVETKLHLYDDCHPLRKVEVEADCLIHIALWLGKHWTEATE</sequence>
<dbReference type="EC" id="3.4.21.-" evidence="8"/>
<protein>
    <recommendedName>
        <fullName evidence="8">Prolyl endopeptidase</fullName>
        <ecNumber evidence="8">3.4.21.-</ecNumber>
    </recommendedName>
</protein>
<evidence type="ECO:0000256" key="6">
    <source>
        <dbReference type="ARBA" id="ARBA00022490"/>
    </source>
</evidence>
<evidence type="ECO:0000256" key="4">
    <source>
        <dbReference type="ARBA" id="ARBA00010040"/>
    </source>
</evidence>
<organism evidence="11">
    <name type="scientific">Scylla olivacea</name>
    <name type="common">Orange mud crab</name>
    <name type="synonym">Cancer olivacea</name>
    <dbReference type="NCBI Taxonomy" id="85551"/>
    <lineage>
        <taxon>Eukaryota</taxon>
        <taxon>Metazoa</taxon>
        <taxon>Ecdysozoa</taxon>
        <taxon>Arthropoda</taxon>
        <taxon>Crustacea</taxon>
        <taxon>Multicrustacea</taxon>
        <taxon>Malacostraca</taxon>
        <taxon>Eumalacostraca</taxon>
        <taxon>Eucarida</taxon>
        <taxon>Decapoda</taxon>
        <taxon>Pleocyemata</taxon>
        <taxon>Brachyura</taxon>
        <taxon>Eubrachyura</taxon>
        <taxon>Portunoidea</taxon>
        <taxon>Portunidae</taxon>
        <taxon>Portuninae</taxon>
        <taxon>Scylla</taxon>
    </lineage>
</organism>
<dbReference type="Gene3D" id="3.40.50.1820">
    <property type="entry name" value="alpha/beta hydrolase"/>
    <property type="match status" value="1"/>
</dbReference>
<evidence type="ECO:0000256" key="8">
    <source>
        <dbReference type="RuleBase" id="RU368024"/>
    </source>
</evidence>
<keyword evidence="8" id="KW-0645">Protease</keyword>
<keyword evidence="6" id="KW-0963">Cytoplasm</keyword>
<evidence type="ECO:0000256" key="1">
    <source>
        <dbReference type="ARBA" id="ARBA00000721"/>
    </source>
</evidence>
<evidence type="ECO:0000259" key="9">
    <source>
        <dbReference type="Pfam" id="PF00326"/>
    </source>
</evidence>
<accession>A0A0P4WC39</accession>
<dbReference type="InterPro" id="IPR001375">
    <property type="entry name" value="Peptidase_S9_cat"/>
</dbReference>
<comment type="catalytic activity">
    <reaction evidence="1">
        <text>Cleavage of an N-acetyl or N-formyl amino acid from the N-terminus of a polypeptide.</text>
        <dbReference type="EC" id="3.4.19.1"/>
    </reaction>
</comment>
<dbReference type="GO" id="GO:0005737">
    <property type="term" value="C:cytoplasm"/>
    <property type="evidence" value="ECO:0007669"/>
    <property type="project" value="UniProtKB-SubCell"/>
</dbReference>
<evidence type="ECO:0000259" key="10">
    <source>
        <dbReference type="Pfam" id="PF19283"/>
    </source>
</evidence>
<evidence type="ECO:0000313" key="11">
    <source>
        <dbReference type="EMBL" id="JAI63869.1"/>
    </source>
</evidence>
<comment type="subunit">
    <text evidence="5">Homotetramer.</text>
</comment>
<feature type="domain" description="Acylamino-acid-releasing enzyme N-terminal" evidence="10">
    <location>
        <begin position="27"/>
        <end position="439"/>
    </location>
</feature>
<keyword evidence="8" id="KW-0720">Serine protease</keyword>
<dbReference type="Gene3D" id="2.120.10.30">
    <property type="entry name" value="TolB, C-terminal domain"/>
    <property type="match status" value="1"/>
</dbReference>
<evidence type="ECO:0000256" key="3">
    <source>
        <dbReference type="ARBA" id="ARBA00005228"/>
    </source>
</evidence>